<dbReference type="CTD" id="146456"/>
<dbReference type="Proteomes" id="UP000515126">
    <property type="component" value="Chromosome 8"/>
</dbReference>
<keyword evidence="11" id="KW-1185">Reference proteome</keyword>
<gene>
    <name evidence="12" type="primary">Tmed6</name>
</gene>
<sequence length="198" mass="23094">MFSLLLVAELVVLSLVTSVKSQETDPLHGSKDQPLFRGADRNDFAIVVPPGAIECFWQFADQMGYLYFSYEVRFYQLCLKNEQNRFSSIQVYLNFGVFYEGPEVDHKQSQRKQLNDTLDAIEDSTQRVENQVFHMWRFYNSARMRKVADFFLLQSNYTYVNWWSTAQSLAIVLSGALQLYFLKRLFTASTADTKKPRC</sequence>
<dbReference type="Pfam" id="PF01105">
    <property type="entry name" value="EMP24_GP25L"/>
    <property type="match status" value="1"/>
</dbReference>
<feature type="chain" id="PRO_5028415190" evidence="9">
    <location>
        <begin position="22"/>
        <end position="198"/>
    </location>
</feature>
<evidence type="ECO:0000256" key="7">
    <source>
        <dbReference type="ARBA" id="ARBA00023136"/>
    </source>
</evidence>
<dbReference type="SMART" id="SM01190">
    <property type="entry name" value="EMP24_GP25L"/>
    <property type="match status" value="1"/>
</dbReference>
<feature type="signal peptide" evidence="9">
    <location>
        <begin position="1"/>
        <end position="21"/>
    </location>
</feature>
<keyword evidence="7" id="KW-0472">Membrane</keyword>
<accession>A0A6P5Q9U8</accession>
<evidence type="ECO:0000256" key="6">
    <source>
        <dbReference type="ARBA" id="ARBA00022989"/>
    </source>
</evidence>
<name>A0A6P5Q9U8_MUSCR</name>
<evidence type="ECO:0000256" key="1">
    <source>
        <dbReference type="ARBA" id="ARBA00004115"/>
    </source>
</evidence>
<dbReference type="AlphaFoldDB" id="A0A6P5Q9U8"/>
<evidence type="ECO:0000259" key="10">
    <source>
        <dbReference type="SMART" id="SM01190"/>
    </source>
</evidence>
<reference evidence="12" key="1">
    <citation type="submission" date="2025-08" db="UniProtKB">
        <authorList>
            <consortium name="RefSeq"/>
        </authorList>
    </citation>
    <scope>IDENTIFICATION</scope>
</reference>
<dbReference type="KEGG" id="mcal:110300905"/>
<evidence type="ECO:0000256" key="4">
    <source>
        <dbReference type="ARBA" id="ARBA00022729"/>
    </source>
</evidence>
<protein>
    <submittedName>
        <fullName evidence="12">Transmembrane emp24 domain-containing protein 6</fullName>
    </submittedName>
</protein>
<dbReference type="GeneID" id="110300905"/>
<evidence type="ECO:0000256" key="9">
    <source>
        <dbReference type="SAM" id="SignalP"/>
    </source>
</evidence>
<evidence type="ECO:0000313" key="12">
    <source>
        <dbReference type="RefSeq" id="XP_021026782.1"/>
    </source>
</evidence>
<feature type="domain" description="GOLD" evidence="10">
    <location>
        <begin position="1"/>
        <end position="187"/>
    </location>
</feature>
<evidence type="ECO:0000256" key="8">
    <source>
        <dbReference type="SAM" id="Coils"/>
    </source>
</evidence>
<keyword evidence="6" id="KW-1133">Transmembrane helix</keyword>
<keyword evidence="3 12" id="KW-0812">Transmembrane</keyword>
<dbReference type="GO" id="GO:0005789">
    <property type="term" value="C:endoplasmic reticulum membrane"/>
    <property type="evidence" value="ECO:0007669"/>
    <property type="project" value="UniProtKB-SubCell"/>
</dbReference>
<keyword evidence="8" id="KW-0175">Coiled coil</keyword>
<proteinExistence type="inferred from homology"/>
<evidence type="ECO:0000256" key="5">
    <source>
        <dbReference type="ARBA" id="ARBA00022824"/>
    </source>
</evidence>
<evidence type="ECO:0000256" key="3">
    <source>
        <dbReference type="ARBA" id="ARBA00022692"/>
    </source>
</evidence>
<comment type="similarity">
    <text evidence="2">Belongs to the EMP24/GP25L family.</text>
</comment>
<dbReference type="InterPro" id="IPR015720">
    <property type="entry name" value="Emp24-like"/>
</dbReference>
<dbReference type="InterPro" id="IPR009038">
    <property type="entry name" value="GOLD_dom"/>
</dbReference>
<keyword evidence="5" id="KW-0256">Endoplasmic reticulum</keyword>
<dbReference type="RefSeq" id="XP_021026782.1">
    <property type="nucleotide sequence ID" value="XM_021171123.2"/>
</dbReference>
<evidence type="ECO:0000256" key="2">
    <source>
        <dbReference type="ARBA" id="ARBA00007104"/>
    </source>
</evidence>
<feature type="coiled-coil region" evidence="8">
    <location>
        <begin position="104"/>
        <end position="131"/>
    </location>
</feature>
<comment type="subcellular location">
    <subcellularLocation>
        <location evidence="1">Endoplasmic reticulum membrane</location>
        <topology evidence="1">Single-pass type I membrane protein</topology>
    </subcellularLocation>
</comment>
<dbReference type="PANTHER" id="PTHR22811">
    <property type="entry name" value="TRANSMEMBRANE EMP24 DOMAIN-CONTAINING PROTEIN"/>
    <property type="match status" value="1"/>
</dbReference>
<organism evidence="11 12">
    <name type="scientific">Mus caroli</name>
    <name type="common">Ryukyu mouse</name>
    <name type="synonym">Ricefield mouse</name>
    <dbReference type="NCBI Taxonomy" id="10089"/>
    <lineage>
        <taxon>Eukaryota</taxon>
        <taxon>Metazoa</taxon>
        <taxon>Chordata</taxon>
        <taxon>Craniata</taxon>
        <taxon>Vertebrata</taxon>
        <taxon>Euteleostomi</taxon>
        <taxon>Mammalia</taxon>
        <taxon>Eutheria</taxon>
        <taxon>Euarchontoglires</taxon>
        <taxon>Glires</taxon>
        <taxon>Rodentia</taxon>
        <taxon>Myomorpha</taxon>
        <taxon>Muroidea</taxon>
        <taxon>Muridae</taxon>
        <taxon>Murinae</taxon>
        <taxon>Mus</taxon>
        <taxon>Mus</taxon>
    </lineage>
</organism>
<keyword evidence="4 9" id="KW-0732">Signal</keyword>
<evidence type="ECO:0000313" key="11">
    <source>
        <dbReference type="Proteomes" id="UP000515126"/>
    </source>
</evidence>